<feature type="compositionally biased region" description="Low complexity" evidence="1">
    <location>
        <begin position="63"/>
        <end position="78"/>
    </location>
</feature>
<evidence type="ECO:0008006" key="4">
    <source>
        <dbReference type="Google" id="ProtNLM"/>
    </source>
</evidence>
<evidence type="ECO:0000256" key="1">
    <source>
        <dbReference type="SAM" id="MobiDB-lite"/>
    </source>
</evidence>
<keyword evidence="3" id="KW-1185">Reference proteome</keyword>
<evidence type="ECO:0000313" key="2">
    <source>
        <dbReference type="EnsemblPlants" id="PGSC0003DMT400097608"/>
    </source>
</evidence>
<organism evidence="2 3">
    <name type="scientific">Solanum tuberosum</name>
    <name type="common">Potato</name>
    <dbReference type="NCBI Taxonomy" id="4113"/>
    <lineage>
        <taxon>Eukaryota</taxon>
        <taxon>Viridiplantae</taxon>
        <taxon>Streptophyta</taxon>
        <taxon>Embryophyta</taxon>
        <taxon>Tracheophyta</taxon>
        <taxon>Spermatophyta</taxon>
        <taxon>Magnoliopsida</taxon>
        <taxon>eudicotyledons</taxon>
        <taxon>Gunneridae</taxon>
        <taxon>Pentapetalae</taxon>
        <taxon>asterids</taxon>
        <taxon>lamiids</taxon>
        <taxon>Solanales</taxon>
        <taxon>Solanaceae</taxon>
        <taxon>Solanoideae</taxon>
        <taxon>Solaneae</taxon>
        <taxon>Solanum</taxon>
    </lineage>
</organism>
<dbReference type="AlphaFoldDB" id="M1E104"/>
<dbReference type="HOGENOM" id="CLU_2363783_0_0_1"/>
<dbReference type="Gramene" id="PGSC0003DMT400097608">
    <property type="protein sequence ID" value="PGSC0003DMT400097608"/>
    <property type="gene ID" value="PGSC0003DMG400047179"/>
</dbReference>
<feature type="region of interest" description="Disordered" evidence="1">
    <location>
        <begin position="1"/>
        <end position="96"/>
    </location>
</feature>
<reference evidence="2" key="2">
    <citation type="submission" date="2015-06" db="UniProtKB">
        <authorList>
            <consortium name="EnsemblPlants"/>
        </authorList>
    </citation>
    <scope>IDENTIFICATION</scope>
    <source>
        <strain evidence="2">DM1-3 516 R44</strain>
    </source>
</reference>
<dbReference type="EnsemblPlants" id="PGSC0003DMT400097608">
    <property type="protein sequence ID" value="PGSC0003DMT400097608"/>
    <property type="gene ID" value="PGSC0003DMG400047179"/>
</dbReference>
<evidence type="ECO:0000313" key="3">
    <source>
        <dbReference type="Proteomes" id="UP000011115"/>
    </source>
</evidence>
<proteinExistence type="predicted"/>
<dbReference type="InParanoid" id="M1E104"/>
<feature type="compositionally biased region" description="Polar residues" evidence="1">
    <location>
        <begin position="43"/>
        <end position="52"/>
    </location>
</feature>
<sequence length="96" mass="10152">MSTSQRLPKAPPLPPDYEEQSNEGTMVPKQATAYSKRGKSKSVAPSQHLVNESSEDEYNPETSSASGASASSSDADSIGDAKDPPNTRFEPVHSAT</sequence>
<reference evidence="3" key="1">
    <citation type="journal article" date="2011" name="Nature">
        <title>Genome sequence and analysis of the tuber crop potato.</title>
        <authorList>
            <consortium name="The Potato Genome Sequencing Consortium"/>
        </authorList>
    </citation>
    <scope>NUCLEOTIDE SEQUENCE [LARGE SCALE GENOMIC DNA]</scope>
    <source>
        <strain evidence="3">cv. DM1-3 516 R44</strain>
    </source>
</reference>
<name>M1E104_SOLTU</name>
<dbReference type="Proteomes" id="UP000011115">
    <property type="component" value="Unassembled WGS sequence"/>
</dbReference>
<dbReference type="PaxDb" id="4113-PGSC0003DMT400097608"/>
<protein>
    <recommendedName>
        <fullName evidence="4">Integrase core domain containing protein</fullName>
    </recommendedName>
</protein>
<accession>M1E104</accession>